<organism evidence="2 3">
    <name type="scientific">Brassica napus</name>
    <name type="common">Rape</name>
    <dbReference type="NCBI Taxonomy" id="3708"/>
    <lineage>
        <taxon>Eukaryota</taxon>
        <taxon>Viridiplantae</taxon>
        <taxon>Streptophyta</taxon>
        <taxon>Embryophyta</taxon>
        <taxon>Tracheophyta</taxon>
        <taxon>Spermatophyta</taxon>
        <taxon>Magnoliopsida</taxon>
        <taxon>eudicotyledons</taxon>
        <taxon>Gunneridae</taxon>
        <taxon>Pentapetalae</taxon>
        <taxon>rosids</taxon>
        <taxon>malvids</taxon>
        <taxon>Brassicales</taxon>
        <taxon>Brassicaceae</taxon>
        <taxon>Brassiceae</taxon>
        <taxon>Brassica</taxon>
    </lineage>
</organism>
<name>A0ABQ8EGV4_BRANA</name>
<sequence length="100" mass="11122">MAGPEDNPLQPCRRIKMLRRSRVFTLDVSSALLCRVAGGSLLYRLRLTESVLHLLRGNVGFVLWSITELALGFFARRPPPMVYRSRCLSPPLKPLGATSG</sequence>
<dbReference type="Proteomes" id="UP000824890">
    <property type="component" value="Unassembled WGS sequence"/>
</dbReference>
<keyword evidence="3" id="KW-1185">Reference proteome</keyword>
<proteinExistence type="predicted"/>
<evidence type="ECO:0000256" key="1">
    <source>
        <dbReference type="SAM" id="Phobius"/>
    </source>
</evidence>
<feature type="transmembrane region" description="Helical" evidence="1">
    <location>
        <begin position="23"/>
        <end position="43"/>
    </location>
</feature>
<evidence type="ECO:0000313" key="3">
    <source>
        <dbReference type="Proteomes" id="UP000824890"/>
    </source>
</evidence>
<protein>
    <submittedName>
        <fullName evidence="2">Uncharacterized protein</fullName>
    </submittedName>
</protein>
<dbReference type="EMBL" id="JAGKQM010000001">
    <property type="protein sequence ID" value="KAH0940552.1"/>
    <property type="molecule type" value="Genomic_DNA"/>
</dbReference>
<feature type="transmembrane region" description="Helical" evidence="1">
    <location>
        <begin position="55"/>
        <end position="75"/>
    </location>
</feature>
<comment type="caution">
    <text evidence="2">The sequence shown here is derived from an EMBL/GenBank/DDBJ whole genome shotgun (WGS) entry which is preliminary data.</text>
</comment>
<evidence type="ECO:0000313" key="2">
    <source>
        <dbReference type="EMBL" id="KAH0940552.1"/>
    </source>
</evidence>
<gene>
    <name evidence="2" type="ORF">HID58_000189</name>
</gene>
<keyword evidence="1" id="KW-0472">Membrane</keyword>
<accession>A0ABQ8EGV4</accession>
<reference evidence="2 3" key="1">
    <citation type="submission" date="2021-05" db="EMBL/GenBank/DDBJ databases">
        <title>Genome Assembly of Synthetic Allotetraploid Brassica napus Reveals Homoeologous Exchanges between Subgenomes.</title>
        <authorList>
            <person name="Davis J.T."/>
        </authorList>
    </citation>
    <scope>NUCLEOTIDE SEQUENCE [LARGE SCALE GENOMIC DNA]</scope>
    <source>
        <strain evidence="3">cv. Da-Ae</strain>
        <tissue evidence="2">Seedling</tissue>
    </source>
</reference>
<keyword evidence="1" id="KW-0812">Transmembrane</keyword>
<keyword evidence="1" id="KW-1133">Transmembrane helix</keyword>